<evidence type="ECO:0000313" key="2">
    <source>
        <dbReference type="Proteomes" id="UP000789366"/>
    </source>
</evidence>
<sequence length="175" mass="20666">SELFVVEGDSLLYEFFYDSKKHFLDFNQPYGGGQFLSLTYLVETFLNKLKQRGCVFHLVFFHKHKVIWNFNPKFRIAREIIIDHLKSCQNESKVPIYEFPAWWDSQFDQYIEDRQPLFILSGDGTNGDNKEKSMKMSILSKGLFYYSLHKDLSMALIPGMEFRDSRAQAFVFDRG</sequence>
<gene>
    <name evidence="1" type="ORF">SPELUC_LOCUS16911</name>
</gene>
<evidence type="ECO:0000313" key="1">
    <source>
        <dbReference type="EMBL" id="CAG8787280.1"/>
    </source>
</evidence>
<organism evidence="1 2">
    <name type="scientific">Cetraspora pellucida</name>
    <dbReference type="NCBI Taxonomy" id="1433469"/>
    <lineage>
        <taxon>Eukaryota</taxon>
        <taxon>Fungi</taxon>
        <taxon>Fungi incertae sedis</taxon>
        <taxon>Mucoromycota</taxon>
        <taxon>Glomeromycotina</taxon>
        <taxon>Glomeromycetes</taxon>
        <taxon>Diversisporales</taxon>
        <taxon>Gigasporaceae</taxon>
        <taxon>Cetraspora</taxon>
    </lineage>
</organism>
<accession>A0ACA9RDL3</accession>
<comment type="caution">
    <text evidence="1">The sequence shown here is derived from an EMBL/GenBank/DDBJ whole genome shotgun (WGS) entry which is preliminary data.</text>
</comment>
<reference evidence="1" key="1">
    <citation type="submission" date="2021-06" db="EMBL/GenBank/DDBJ databases">
        <authorList>
            <person name="Kallberg Y."/>
            <person name="Tangrot J."/>
            <person name="Rosling A."/>
        </authorList>
    </citation>
    <scope>NUCLEOTIDE SEQUENCE</scope>
    <source>
        <strain evidence="1">28 12/20/2015</strain>
    </source>
</reference>
<dbReference type="Proteomes" id="UP000789366">
    <property type="component" value="Unassembled WGS sequence"/>
</dbReference>
<keyword evidence="2" id="KW-1185">Reference proteome</keyword>
<dbReference type="EMBL" id="CAJVPW010065625">
    <property type="protein sequence ID" value="CAG8787280.1"/>
    <property type="molecule type" value="Genomic_DNA"/>
</dbReference>
<feature type="non-terminal residue" evidence="1">
    <location>
        <position position="175"/>
    </location>
</feature>
<proteinExistence type="predicted"/>
<name>A0ACA9RDL3_9GLOM</name>
<feature type="non-terminal residue" evidence="1">
    <location>
        <position position="1"/>
    </location>
</feature>
<protein>
    <submittedName>
        <fullName evidence="1">15237_t:CDS:1</fullName>
    </submittedName>
</protein>